<sequence>MNPMPGSVSIREVAPRDGLQNEDPVPTAAKIELLDALSGTGVRRIEAVSFVHPKAIPQMADADAVWSQVRKSPAVRYSALVPNSRGAQRALAAGFTEVEVVVSASDTHNKRNVNRSTAESLDDIAALIEELHGAGASAEVIIATSFGCPFEGDVDPKRVADIVDRVVADGADRIAFGDTTGMATPRRVTDVVTLVRERQPDIPVLLHFHNTRGTALANILTALDLGITEFDASVGGLGGCPYAPGATGNVATEEVVHMLEDMGIDTGIDLDALVEAAALAQRVVGRELPSGVLRAGPRTRLVS</sequence>
<evidence type="ECO:0000259" key="5">
    <source>
        <dbReference type="PROSITE" id="PS50991"/>
    </source>
</evidence>
<evidence type="ECO:0000256" key="2">
    <source>
        <dbReference type="ARBA" id="ARBA00022723"/>
    </source>
</evidence>
<organism evidence="6 7">
    <name type="scientific">Asanoa iriomotensis</name>
    <dbReference type="NCBI Taxonomy" id="234613"/>
    <lineage>
        <taxon>Bacteria</taxon>
        <taxon>Bacillati</taxon>
        <taxon>Actinomycetota</taxon>
        <taxon>Actinomycetes</taxon>
        <taxon>Micromonosporales</taxon>
        <taxon>Micromonosporaceae</taxon>
        <taxon>Asanoa</taxon>
    </lineage>
</organism>
<reference evidence="6 7" key="1">
    <citation type="submission" date="2021-01" db="EMBL/GenBank/DDBJ databases">
        <title>Whole genome shotgun sequence of Asanoa iriomotensis NBRC 100142.</title>
        <authorList>
            <person name="Komaki H."/>
            <person name="Tamura T."/>
        </authorList>
    </citation>
    <scope>NUCLEOTIDE SEQUENCE [LARGE SCALE GENOMIC DNA]</scope>
    <source>
        <strain evidence="6 7">NBRC 100142</strain>
    </source>
</reference>
<dbReference type="GO" id="GO:0016829">
    <property type="term" value="F:lyase activity"/>
    <property type="evidence" value="ECO:0007669"/>
    <property type="project" value="UniProtKB-KW"/>
</dbReference>
<proteinExistence type="inferred from homology"/>
<keyword evidence="3 6" id="KW-0456">Lyase</keyword>
<evidence type="ECO:0000313" key="7">
    <source>
        <dbReference type="Proteomes" id="UP000624325"/>
    </source>
</evidence>
<dbReference type="Proteomes" id="UP000624325">
    <property type="component" value="Unassembled WGS sequence"/>
</dbReference>
<dbReference type="NCBIfam" id="NF004283">
    <property type="entry name" value="PRK05692.1"/>
    <property type="match status" value="1"/>
</dbReference>
<evidence type="ECO:0000256" key="3">
    <source>
        <dbReference type="ARBA" id="ARBA00023239"/>
    </source>
</evidence>
<evidence type="ECO:0000313" key="6">
    <source>
        <dbReference type="EMBL" id="GIF55889.1"/>
    </source>
</evidence>
<gene>
    <name evidence="6" type="ORF">Air01nite_19840</name>
</gene>
<dbReference type="PANTHER" id="PTHR42738:SF7">
    <property type="entry name" value="HYDROXYMETHYLGLUTARYL-COA LYASE"/>
    <property type="match status" value="1"/>
</dbReference>
<dbReference type="InterPro" id="IPR013785">
    <property type="entry name" value="Aldolase_TIM"/>
</dbReference>
<comment type="caution">
    <text evidence="6">The sequence shown here is derived from an EMBL/GenBank/DDBJ whole genome shotgun (WGS) entry which is preliminary data.</text>
</comment>
<evidence type="ECO:0000256" key="1">
    <source>
        <dbReference type="ARBA" id="ARBA00009405"/>
    </source>
</evidence>
<keyword evidence="2" id="KW-0479">Metal-binding</keyword>
<dbReference type="EMBL" id="BONC01000010">
    <property type="protein sequence ID" value="GIF55889.1"/>
    <property type="molecule type" value="Genomic_DNA"/>
</dbReference>
<dbReference type="Pfam" id="PF00682">
    <property type="entry name" value="HMGL-like"/>
    <property type="match status" value="1"/>
</dbReference>
<evidence type="ECO:0000256" key="4">
    <source>
        <dbReference type="SAM" id="MobiDB-lite"/>
    </source>
</evidence>
<dbReference type="Gene3D" id="3.20.20.70">
    <property type="entry name" value="Aldolase class I"/>
    <property type="match status" value="1"/>
</dbReference>
<protein>
    <submittedName>
        <fullName evidence="6">Hydroxymethylglutaryl-CoA lyase</fullName>
    </submittedName>
</protein>
<dbReference type="CDD" id="cd07938">
    <property type="entry name" value="DRE_TIM_HMGL"/>
    <property type="match status" value="1"/>
</dbReference>
<feature type="region of interest" description="Disordered" evidence="4">
    <location>
        <begin position="1"/>
        <end position="24"/>
    </location>
</feature>
<comment type="similarity">
    <text evidence="1">Belongs to the HMG-CoA lyase family.</text>
</comment>
<dbReference type="SUPFAM" id="SSF51569">
    <property type="entry name" value="Aldolase"/>
    <property type="match status" value="1"/>
</dbReference>
<feature type="domain" description="Pyruvate carboxyltransferase" evidence="5">
    <location>
        <begin position="8"/>
        <end position="274"/>
    </location>
</feature>
<keyword evidence="7" id="KW-1185">Reference proteome</keyword>
<dbReference type="InterPro" id="IPR043594">
    <property type="entry name" value="HMGL"/>
</dbReference>
<name>A0ABQ4BZE3_9ACTN</name>
<dbReference type="PROSITE" id="PS50991">
    <property type="entry name" value="PYR_CT"/>
    <property type="match status" value="1"/>
</dbReference>
<dbReference type="PANTHER" id="PTHR42738">
    <property type="entry name" value="HYDROXYMETHYLGLUTARYL-COA LYASE"/>
    <property type="match status" value="1"/>
</dbReference>
<dbReference type="InterPro" id="IPR000891">
    <property type="entry name" value="PYR_CT"/>
</dbReference>
<accession>A0ABQ4BZE3</accession>